<dbReference type="Proteomes" id="UP001183202">
    <property type="component" value="Unassembled WGS sequence"/>
</dbReference>
<dbReference type="Pfam" id="PF04993">
    <property type="entry name" value="TfoX_N"/>
    <property type="match status" value="1"/>
</dbReference>
<dbReference type="SUPFAM" id="SSF159894">
    <property type="entry name" value="YgaC/TfoX-N like"/>
    <property type="match status" value="1"/>
</dbReference>
<evidence type="ECO:0000313" key="4">
    <source>
        <dbReference type="Proteomes" id="UP001183202"/>
    </source>
</evidence>
<evidence type="ECO:0000256" key="1">
    <source>
        <dbReference type="SAM" id="MobiDB-lite"/>
    </source>
</evidence>
<proteinExistence type="predicted"/>
<reference evidence="4" key="1">
    <citation type="submission" date="2023-07" db="EMBL/GenBank/DDBJ databases">
        <title>30 novel species of actinomycetes from the DSMZ collection.</title>
        <authorList>
            <person name="Nouioui I."/>
        </authorList>
    </citation>
    <scope>NUCLEOTIDE SEQUENCE [LARGE SCALE GENOMIC DNA]</scope>
    <source>
        <strain evidence="4">DSM 45834</strain>
    </source>
</reference>
<feature type="domain" description="TfoX N-terminal" evidence="2">
    <location>
        <begin position="21"/>
        <end position="106"/>
    </location>
</feature>
<dbReference type="InterPro" id="IPR007076">
    <property type="entry name" value="TfoX_N"/>
</dbReference>
<feature type="region of interest" description="Disordered" evidence="1">
    <location>
        <begin position="109"/>
        <end position="162"/>
    </location>
</feature>
<gene>
    <name evidence="3" type="ORF">RM445_28560</name>
</gene>
<dbReference type="Gene3D" id="3.30.1460.30">
    <property type="entry name" value="YgaC/TfoX-N like chaperone"/>
    <property type="match status" value="1"/>
</dbReference>
<name>A0ABU2NHM6_9PSEU</name>
<comment type="caution">
    <text evidence="3">The sequence shown here is derived from an EMBL/GenBank/DDBJ whole genome shotgun (WGS) entry which is preliminary data.</text>
</comment>
<accession>A0ABU2NHM6</accession>
<dbReference type="EMBL" id="JAVREJ010000033">
    <property type="protein sequence ID" value="MDT0353460.1"/>
    <property type="molecule type" value="Genomic_DNA"/>
</dbReference>
<sequence>MPTTYGQAAERIRMILAAEPSTREVSMFGGLSFMVNDKMIVNVRRGGDLLVRVDPSRSPELVADHGARFAEMGAGRAMGPGWIDVAAELTATDSQLRFWLDVAMEFNDQTAGEPGTRRAPAARDTEEGEETAVASTAPTADPLSTDEPVVRPSHTPSSTLFP</sequence>
<dbReference type="RefSeq" id="WP_311559974.1">
    <property type="nucleotide sequence ID" value="NZ_JAVREJ010000033.1"/>
</dbReference>
<protein>
    <submittedName>
        <fullName evidence="3">TfoX/Sxy family protein</fullName>
    </submittedName>
</protein>
<evidence type="ECO:0000313" key="3">
    <source>
        <dbReference type="EMBL" id="MDT0353460.1"/>
    </source>
</evidence>
<organism evidence="3 4">
    <name type="scientific">Pseudonocardia charpentierae</name>
    <dbReference type="NCBI Taxonomy" id="3075545"/>
    <lineage>
        <taxon>Bacteria</taxon>
        <taxon>Bacillati</taxon>
        <taxon>Actinomycetota</taxon>
        <taxon>Actinomycetes</taxon>
        <taxon>Pseudonocardiales</taxon>
        <taxon>Pseudonocardiaceae</taxon>
        <taxon>Pseudonocardia</taxon>
    </lineage>
</organism>
<evidence type="ECO:0000259" key="2">
    <source>
        <dbReference type="Pfam" id="PF04993"/>
    </source>
</evidence>
<keyword evidence="4" id="KW-1185">Reference proteome</keyword>